<dbReference type="Proteomes" id="UP000010878">
    <property type="component" value="Chromosome"/>
</dbReference>
<dbReference type="RefSeq" id="WP_015319438.1">
    <property type="nucleotide sequence ID" value="NC_019974.1"/>
</dbReference>
<reference evidence="1 2" key="1">
    <citation type="submission" date="2012-11" db="EMBL/GenBank/DDBJ databases">
        <title>FINISHED of Natronococcus occultus SP4, DSM 3396.</title>
        <authorList>
            <consortium name="DOE Joint Genome Institute"/>
            <person name="Eisen J."/>
            <person name="Huntemann M."/>
            <person name="Wei C.-L."/>
            <person name="Han J."/>
            <person name="Detter J.C."/>
            <person name="Han C."/>
            <person name="Tapia R."/>
            <person name="Chen A."/>
            <person name="Kyrpides N."/>
            <person name="Mavromatis K."/>
            <person name="Markowitz V."/>
            <person name="Szeto E."/>
            <person name="Ivanova N."/>
            <person name="Mikhailova N."/>
            <person name="Ovchinnikova G."/>
            <person name="Pagani I."/>
            <person name="Pati A."/>
            <person name="Goodwin L."/>
            <person name="Nordberg H.P."/>
            <person name="Cantor M.N."/>
            <person name="Hua S.X."/>
            <person name="Woyke T."/>
            <person name="Eisen J."/>
            <person name="Klenk H.-P."/>
            <person name="Klenk H.-P."/>
        </authorList>
    </citation>
    <scope>NUCLEOTIDE SEQUENCE [LARGE SCALE GENOMIC DNA]</scope>
    <source>
        <strain evidence="1 2">SP4</strain>
    </source>
</reference>
<dbReference type="eggNOG" id="arCOG01207">
    <property type="taxonomic scope" value="Archaea"/>
</dbReference>
<evidence type="ECO:0000313" key="1">
    <source>
        <dbReference type="EMBL" id="AGB35980.1"/>
    </source>
</evidence>
<dbReference type="KEGG" id="nou:Natoc_0099"/>
<name>L0JUL6_9EURY</name>
<accession>L0JUL6</accession>
<dbReference type="GeneID" id="14404398"/>
<protein>
    <recommendedName>
        <fullName evidence="3">HTH arsR-type domain-containing protein</fullName>
    </recommendedName>
</protein>
<dbReference type="AlphaFoldDB" id="L0JUL6"/>
<dbReference type="HOGENOM" id="CLU_2165335_0_0_2"/>
<dbReference type="EMBL" id="CP003929">
    <property type="protein sequence ID" value="AGB35980.1"/>
    <property type="molecule type" value="Genomic_DNA"/>
</dbReference>
<evidence type="ECO:0008006" key="3">
    <source>
        <dbReference type="Google" id="ProtNLM"/>
    </source>
</evidence>
<sequence length="110" mass="12367">METNSSDPESIVTNIPLTDVFGSHPKTKIIGTLLTEEEDPTTHFSVNEISRIAGVETDSVEDHVADLVAYGVVVETDELEDRVTYKLDEDDEIVDDIRRLSDKLFERESE</sequence>
<dbReference type="OrthoDB" id="194473at2157"/>
<evidence type="ECO:0000313" key="2">
    <source>
        <dbReference type="Proteomes" id="UP000010878"/>
    </source>
</evidence>
<organism evidence="1 2">
    <name type="scientific">Natronococcus occultus SP4</name>
    <dbReference type="NCBI Taxonomy" id="694430"/>
    <lineage>
        <taxon>Archaea</taxon>
        <taxon>Methanobacteriati</taxon>
        <taxon>Methanobacteriota</taxon>
        <taxon>Stenosarchaea group</taxon>
        <taxon>Halobacteria</taxon>
        <taxon>Halobacteriales</taxon>
        <taxon>Natrialbaceae</taxon>
        <taxon>Natronococcus</taxon>
    </lineage>
</organism>
<keyword evidence="2" id="KW-1185">Reference proteome</keyword>
<proteinExistence type="predicted"/>
<gene>
    <name evidence="1" type="ORF">Natoc_0099</name>
</gene>